<reference evidence="2" key="1">
    <citation type="submission" date="2020-03" db="EMBL/GenBank/DDBJ databases">
        <authorList>
            <person name="He L."/>
        </authorList>
    </citation>
    <scope>NUCLEOTIDE SEQUENCE</scope>
    <source>
        <strain evidence="2">CkLH20</strain>
    </source>
</reference>
<keyword evidence="1" id="KW-0732">Signal</keyword>
<evidence type="ECO:0000313" key="2">
    <source>
        <dbReference type="EMBL" id="KAF9878212.1"/>
    </source>
</evidence>
<feature type="signal peptide" evidence="1">
    <location>
        <begin position="1"/>
        <end position="18"/>
    </location>
</feature>
<reference evidence="2" key="2">
    <citation type="submission" date="2020-11" db="EMBL/GenBank/DDBJ databases">
        <title>Whole genome sequencing of Colletotrichum sp.</title>
        <authorList>
            <person name="Li H."/>
        </authorList>
    </citation>
    <scope>NUCLEOTIDE SEQUENCE</scope>
    <source>
        <strain evidence="2">CkLH20</strain>
    </source>
</reference>
<evidence type="ECO:0000313" key="3">
    <source>
        <dbReference type="Proteomes" id="UP000781932"/>
    </source>
</evidence>
<evidence type="ECO:0000256" key="1">
    <source>
        <dbReference type="SAM" id="SignalP"/>
    </source>
</evidence>
<gene>
    <name evidence="2" type="ORF">CkaCkLH20_04250</name>
</gene>
<feature type="chain" id="PRO_5040122513" description="Ecp2 effector protein domain-containing protein" evidence="1">
    <location>
        <begin position="19"/>
        <end position="152"/>
    </location>
</feature>
<organism evidence="2 3">
    <name type="scientific">Colletotrichum karsti</name>
    <dbReference type="NCBI Taxonomy" id="1095194"/>
    <lineage>
        <taxon>Eukaryota</taxon>
        <taxon>Fungi</taxon>
        <taxon>Dikarya</taxon>
        <taxon>Ascomycota</taxon>
        <taxon>Pezizomycotina</taxon>
        <taxon>Sordariomycetes</taxon>
        <taxon>Hypocreomycetidae</taxon>
        <taxon>Glomerellales</taxon>
        <taxon>Glomerellaceae</taxon>
        <taxon>Colletotrichum</taxon>
        <taxon>Colletotrichum boninense species complex</taxon>
    </lineage>
</organism>
<dbReference type="OrthoDB" id="10494397at2759"/>
<proteinExistence type="predicted"/>
<name>A0A9P6I9G2_9PEZI</name>
<dbReference type="EMBL" id="JAATWM020000011">
    <property type="protein sequence ID" value="KAF9878212.1"/>
    <property type="molecule type" value="Genomic_DNA"/>
</dbReference>
<dbReference type="Proteomes" id="UP000781932">
    <property type="component" value="Unassembled WGS sequence"/>
</dbReference>
<keyword evidence="3" id="KW-1185">Reference proteome</keyword>
<sequence>MHFSSAAFFLSLASSTSAGWASMQTCSTGDDPRSRWASTSLISVQVIYSNELDGCTGVNTFWAKTGVTNPLWALREFDGKDGFSANIDIVSRTPGLKVKVDDEEVALGDATGSWSHTGSEAKEKCKALGMGEYDGVRFDGSYWAYVPKTKCK</sequence>
<dbReference type="AlphaFoldDB" id="A0A9P6I9G2"/>
<dbReference type="GeneID" id="62160043"/>
<evidence type="ECO:0008006" key="4">
    <source>
        <dbReference type="Google" id="ProtNLM"/>
    </source>
</evidence>
<accession>A0A9P6I9G2</accession>
<comment type="caution">
    <text evidence="2">The sequence shown here is derived from an EMBL/GenBank/DDBJ whole genome shotgun (WGS) entry which is preliminary data.</text>
</comment>
<protein>
    <recommendedName>
        <fullName evidence="4">Ecp2 effector protein domain-containing protein</fullName>
    </recommendedName>
</protein>
<dbReference type="RefSeq" id="XP_038747673.1">
    <property type="nucleotide sequence ID" value="XM_038886969.1"/>
</dbReference>